<evidence type="ECO:0000313" key="1">
    <source>
        <dbReference type="EMBL" id="ETR71967.1"/>
    </source>
</evidence>
<evidence type="ECO:0000313" key="2">
    <source>
        <dbReference type="Proteomes" id="UP000189670"/>
    </source>
</evidence>
<comment type="caution">
    <text evidence="1">The sequence shown here is derived from an EMBL/GenBank/DDBJ whole genome shotgun (WGS) entry which is preliminary data.</text>
</comment>
<dbReference type="Proteomes" id="UP000189670">
    <property type="component" value="Unassembled WGS sequence"/>
</dbReference>
<reference evidence="2" key="1">
    <citation type="submission" date="2012-11" db="EMBL/GenBank/DDBJ databases">
        <authorList>
            <person name="Lucero-Rivera Y.E."/>
            <person name="Tovar-Ramirez D."/>
        </authorList>
    </citation>
    <scope>NUCLEOTIDE SEQUENCE [LARGE SCALE GENOMIC DNA]</scope>
    <source>
        <strain evidence="2">Araruama</strain>
    </source>
</reference>
<protein>
    <submittedName>
        <fullName evidence="1">Uncharacterized protein</fullName>
    </submittedName>
</protein>
<dbReference type="EMBL" id="ATBP01000200">
    <property type="protein sequence ID" value="ETR71967.1"/>
    <property type="molecule type" value="Genomic_DNA"/>
</dbReference>
<proteinExistence type="predicted"/>
<sequence>MGTDSTQTGALAENLTGEIRVGSLQYTTEYFWQGHIAEVIMFSEPVSDTEQVIIQNYLSAKYAISITPTTIDKYTSTTYTQNLAGIGMETTFKKIPPIPRVCS</sequence>
<accession>A0A1V1PAQ9</accession>
<dbReference type="AlphaFoldDB" id="A0A1V1PAQ9"/>
<name>A0A1V1PAQ9_9BACT</name>
<organism evidence="1 2">
    <name type="scientific">Candidatus Magnetoglobus multicellularis str. Araruama</name>
    <dbReference type="NCBI Taxonomy" id="890399"/>
    <lineage>
        <taxon>Bacteria</taxon>
        <taxon>Pseudomonadati</taxon>
        <taxon>Thermodesulfobacteriota</taxon>
        <taxon>Desulfobacteria</taxon>
        <taxon>Desulfobacterales</taxon>
        <taxon>Desulfobacteraceae</taxon>
        <taxon>Candidatus Magnetoglobus</taxon>
    </lineage>
</organism>
<gene>
    <name evidence="1" type="ORF">OMM_07789</name>
</gene>